<gene>
    <name evidence="1" type="ORF">ERS852520_01535</name>
</gene>
<sequence length="98" mass="10939">MMIKIKIKVEGEKLVFENFPFKTKEVGISFLYSGISIWDNPDKGQMKIMVKDGICINQKVADMILGYTKGIPEASFTQTPAGTYVCNTNSITENDPLN</sequence>
<accession>A0A174NVE3</accession>
<dbReference type="EMBL" id="CZAU01000013">
    <property type="protein sequence ID" value="CUP51526.1"/>
    <property type="molecule type" value="Genomic_DNA"/>
</dbReference>
<proteinExistence type="predicted"/>
<dbReference type="AlphaFoldDB" id="A0A174NVE3"/>
<reference evidence="1 2" key="1">
    <citation type="submission" date="2015-09" db="EMBL/GenBank/DDBJ databases">
        <authorList>
            <consortium name="Pathogen Informatics"/>
        </authorList>
    </citation>
    <scope>NUCLEOTIDE SEQUENCE [LARGE SCALE GENOMIC DNA]</scope>
    <source>
        <strain evidence="1 2">2789STDY5834908</strain>
    </source>
</reference>
<protein>
    <submittedName>
        <fullName evidence="1">Uncharacterized protein</fullName>
    </submittedName>
</protein>
<evidence type="ECO:0000313" key="1">
    <source>
        <dbReference type="EMBL" id="CUP51526.1"/>
    </source>
</evidence>
<dbReference type="Proteomes" id="UP000095564">
    <property type="component" value="Unassembled WGS sequence"/>
</dbReference>
<dbReference type="RefSeq" id="WP_055160047.1">
    <property type="nucleotide sequence ID" value="NZ_CZAU01000013.1"/>
</dbReference>
<evidence type="ECO:0000313" key="2">
    <source>
        <dbReference type="Proteomes" id="UP000095564"/>
    </source>
</evidence>
<name>A0A174NVE3_ANAHA</name>
<organism evidence="1 2">
    <name type="scientific">Anaerostipes hadrus</name>
    <dbReference type="NCBI Taxonomy" id="649756"/>
    <lineage>
        <taxon>Bacteria</taxon>
        <taxon>Bacillati</taxon>
        <taxon>Bacillota</taxon>
        <taxon>Clostridia</taxon>
        <taxon>Lachnospirales</taxon>
        <taxon>Lachnospiraceae</taxon>
        <taxon>Anaerostipes</taxon>
    </lineage>
</organism>